<dbReference type="CDD" id="cd00093">
    <property type="entry name" value="HTH_XRE"/>
    <property type="match status" value="1"/>
</dbReference>
<dbReference type="EMBL" id="JFKA01000003">
    <property type="protein sequence ID" value="OSQ38989.1"/>
    <property type="molecule type" value="Genomic_DNA"/>
</dbReference>
<evidence type="ECO:0008006" key="3">
    <source>
        <dbReference type="Google" id="ProtNLM"/>
    </source>
</evidence>
<proteinExistence type="predicted"/>
<dbReference type="InterPro" id="IPR001387">
    <property type="entry name" value="Cro/C1-type_HTH"/>
</dbReference>
<dbReference type="AlphaFoldDB" id="A0A1Y2L175"/>
<sequence>MKLEQWLSNTQTSRSAFAERIGVSKSVVTKWCSGEVLPRTVPLLAIYRVTAGQVSPNDFYDLSGLTACNDDDPAGGRCAIEGGTKGAAA</sequence>
<gene>
    <name evidence="1" type="ORF">TMES_09845</name>
</gene>
<accession>A0A1Y2L175</accession>
<protein>
    <recommendedName>
        <fullName evidence="3">HTH cro/C1-type domain-containing protein</fullName>
    </recommendedName>
</protein>
<name>A0A1Y2L175_9PROT</name>
<dbReference type="GO" id="GO:0003677">
    <property type="term" value="F:DNA binding"/>
    <property type="evidence" value="ECO:0007669"/>
    <property type="project" value="InterPro"/>
</dbReference>
<evidence type="ECO:0000313" key="2">
    <source>
        <dbReference type="Proteomes" id="UP000193391"/>
    </source>
</evidence>
<dbReference type="STRING" id="1293891.TMES_09845"/>
<keyword evidence="2" id="KW-1185">Reference proteome</keyword>
<reference evidence="1 2" key="1">
    <citation type="submission" date="2014-03" db="EMBL/GenBank/DDBJ databases">
        <title>The draft genome sequence of Thalassospira mesophila JCM 18969.</title>
        <authorList>
            <person name="Lai Q."/>
            <person name="Shao Z."/>
        </authorList>
    </citation>
    <scope>NUCLEOTIDE SEQUENCE [LARGE SCALE GENOMIC DNA]</scope>
    <source>
        <strain evidence="1 2">JCM 18969</strain>
    </source>
</reference>
<dbReference type="InterPro" id="IPR010982">
    <property type="entry name" value="Lambda_DNA-bd_dom_sf"/>
</dbReference>
<dbReference type="Proteomes" id="UP000193391">
    <property type="component" value="Unassembled WGS sequence"/>
</dbReference>
<comment type="caution">
    <text evidence="1">The sequence shown here is derived from an EMBL/GenBank/DDBJ whole genome shotgun (WGS) entry which is preliminary data.</text>
</comment>
<evidence type="ECO:0000313" key="1">
    <source>
        <dbReference type="EMBL" id="OSQ38989.1"/>
    </source>
</evidence>
<organism evidence="1 2">
    <name type="scientific">Thalassospira mesophila</name>
    <dbReference type="NCBI Taxonomy" id="1293891"/>
    <lineage>
        <taxon>Bacteria</taxon>
        <taxon>Pseudomonadati</taxon>
        <taxon>Pseudomonadota</taxon>
        <taxon>Alphaproteobacteria</taxon>
        <taxon>Rhodospirillales</taxon>
        <taxon>Thalassospiraceae</taxon>
        <taxon>Thalassospira</taxon>
    </lineage>
</organism>
<dbReference type="SUPFAM" id="SSF47413">
    <property type="entry name" value="lambda repressor-like DNA-binding domains"/>
    <property type="match status" value="1"/>
</dbReference>
<dbReference type="Gene3D" id="1.10.260.40">
    <property type="entry name" value="lambda repressor-like DNA-binding domains"/>
    <property type="match status" value="1"/>
</dbReference>